<dbReference type="Gene3D" id="1.10.10.10">
    <property type="entry name" value="Winged helix-like DNA-binding domain superfamily/Winged helix DNA-binding domain"/>
    <property type="match status" value="1"/>
</dbReference>
<dbReference type="OrthoDB" id="65295at2157"/>
<reference evidence="2" key="1">
    <citation type="submission" date="2009-10" db="EMBL/GenBank/DDBJ databases">
        <title>Complete sequence of chromosome of Methanocaldococcus vulcanius M7.</title>
        <authorList>
            <consortium name="US DOE Joint Genome Institute"/>
            <person name="Lucas S."/>
            <person name="Copeland A."/>
            <person name="Lapidus A."/>
            <person name="Glavina del Rio T."/>
            <person name="Dalin E."/>
            <person name="Tice H."/>
            <person name="Bruce D."/>
            <person name="Goodwin L."/>
            <person name="Pitluck S."/>
            <person name="Lcollab F.I."/>
            <person name="Brettin T."/>
            <person name="Detter J.C."/>
            <person name="Han C."/>
            <person name="Tapia R."/>
            <person name="Kuske C.R."/>
            <person name="Schmutz J."/>
            <person name="Larimer F."/>
            <person name="Land M."/>
            <person name="Hauser L."/>
            <person name="Kyrpides N."/>
            <person name="Ovchinikova G."/>
            <person name="Sieprawska-Lupa M."/>
            <person name="Whitman W.B."/>
            <person name="Woyke T."/>
        </authorList>
    </citation>
    <scope>NUCLEOTIDE SEQUENCE [LARGE SCALE GENOMIC DNA]</scope>
    <source>
        <strain evidence="2">M7</strain>
    </source>
</reference>
<dbReference type="eggNOG" id="arCOG00732">
    <property type="taxonomic scope" value="Archaea"/>
</dbReference>
<dbReference type="RefSeq" id="WP_015733489.1">
    <property type="nucleotide sequence ID" value="NC_013407.1"/>
</dbReference>
<dbReference type="InterPro" id="IPR036388">
    <property type="entry name" value="WH-like_DNA-bd_sf"/>
</dbReference>
<dbReference type="PANTHER" id="PTHR37318:SF1">
    <property type="entry name" value="BSL7504 PROTEIN"/>
    <property type="match status" value="1"/>
</dbReference>
<dbReference type="KEGG" id="mvu:Metvu_1417"/>
<dbReference type="Pfam" id="PF13601">
    <property type="entry name" value="HTH_34"/>
    <property type="match status" value="1"/>
</dbReference>
<dbReference type="EMBL" id="CP001787">
    <property type="protein sequence ID" value="ACX73270.1"/>
    <property type="molecule type" value="Genomic_DNA"/>
</dbReference>
<dbReference type="InterPro" id="IPR027395">
    <property type="entry name" value="WH_DNA-bd_dom"/>
</dbReference>
<dbReference type="HOGENOM" id="CLU_142189_1_1_2"/>
<evidence type="ECO:0000313" key="2">
    <source>
        <dbReference type="EMBL" id="ACX73270.1"/>
    </source>
</evidence>
<dbReference type="STRING" id="579137.Metvu_1417"/>
<feature type="domain" description="Winged helix DNA-binding" evidence="1">
    <location>
        <begin position="8"/>
        <end position="83"/>
    </location>
</feature>
<dbReference type="InterPro" id="IPR011991">
    <property type="entry name" value="ArsR-like_HTH"/>
</dbReference>
<dbReference type="Proteomes" id="UP000002063">
    <property type="component" value="Chromosome"/>
</dbReference>
<evidence type="ECO:0000259" key="1">
    <source>
        <dbReference type="Pfam" id="PF13601"/>
    </source>
</evidence>
<dbReference type="AlphaFoldDB" id="C9RI68"/>
<proteinExistence type="predicted"/>
<evidence type="ECO:0000313" key="3">
    <source>
        <dbReference type="Proteomes" id="UP000002063"/>
    </source>
</evidence>
<sequence length="92" mass="10752">MKVFNSVVRVKILALLYGLEYCEFSYLKEKLNLTDGNLEHHLKKLEEIGFIETKKSLIKGKIKTIIKITEKGRTAFKNYIYEILQLSKNIES</sequence>
<protein>
    <submittedName>
        <fullName evidence="2">Transcriptional regulator, MarR family</fullName>
    </submittedName>
</protein>
<dbReference type="InterPro" id="IPR036390">
    <property type="entry name" value="WH_DNA-bd_sf"/>
</dbReference>
<gene>
    <name evidence="2" type="ordered locus">Metvu_1417</name>
</gene>
<dbReference type="CDD" id="cd00090">
    <property type="entry name" value="HTH_ARSR"/>
    <property type="match status" value="1"/>
</dbReference>
<dbReference type="SUPFAM" id="SSF46785">
    <property type="entry name" value="Winged helix' DNA-binding domain"/>
    <property type="match status" value="1"/>
</dbReference>
<accession>C9RI68</accession>
<name>C9RI68_METVM</name>
<organism evidence="2 3">
    <name type="scientific">Methanocaldococcus vulcanius (strain ATCC 700851 / DSM 12094 / M7)</name>
    <name type="common">Methanococcus vulcanius</name>
    <dbReference type="NCBI Taxonomy" id="579137"/>
    <lineage>
        <taxon>Archaea</taxon>
        <taxon>Methanobacteriati</taxon>
        <taxon>Methanobacteriota</taxon>
        <taxon>Methanomada group</taxon>
        <taxon>Methanococci</taxon>
        <taxon>Methanococcales</taxon>
        <taxon>Methanocaldococcaceae</taxon>
        <taxon>Methanocaldococcus</taxon>
    </lineage>
</organism>
<dbReference type="GeneID" id="8513760"/>
<dbReference type="PANTHER" id="PTHR37318">
    <property type="entry name" value="BSL7504 PROTEIN"/>
    <property type="match status" value="1"/>
</dbReference>
<keyword evidence="3" id="KW-1185">Reference proteome</keyword>